<organism evidence="3 4">
    <name type="scientific">Frieseomelitta varia</name>
    <dbReference type="NCBI Taxonomy" id="561572"/>
    <lineage>
        <taxon>Eukaryota</taxon>
        <taxon>Metazoa</taxon>
        <taxon>Ecdysozoa</taxon>
        <taxon>Arthropoda</taxon>
        <taxon>Hexapoda</taxon>
        <taxon>Insecta</taxon>
        <taxon>Pterygota</taxon>
        <taxon>Neoptera</taxon>
        <taxon>Endopterygota</taxon>
        <taxon>Hymenoptera</taxon>
        <taxon>Apocrita</taxon>
        <taxon>Aculeata</taxon>
        <taxon>Apoidea</taxon>
        <taxon>Anthophila</taxon>
        <taxon>Apidae</taxon>
        <taxon>Frieseomelitta</taxon>
    </lineage>
</organism>
<keyword evidence="2" id="KW-0472">Membrane</keyword>
<proteinExistence type="predicted"/>
<name>A0A833RVP2_9HYME</name>
<evidence type="ECO:0000313" key="3">
    <source>
        <dbReference type="EMBL" id="KAF3424051.1"/>
    </source>
</evidence>
<keyword evidence="2" id="KW-1133">Transmembrane helix</keyword>
<dbReference type="EMBL" id="WNWW01000502">
    <property type="protein sequence ID" value="KAF3424051.1"/>
    <property type="molecule type" value="Genomic_DNA"/>
</dbReference>
<keyword evidence="4" id="KW-1185">Reference proteome</keyword>
<evidence type="ECO:0000313" key="4">
    <source>
        <dbReference type="Proteomes" id="UP000655588"/>
    </source>
</evidence>
<protein>
    <submittedName>
        <fullName evidence="3">Uncharacterized protein</fullName>
    </submittedName>
</protein>
<accession>A0A833RVP2</accession>
<evidence type="ECO:0000256" key="2">
    <source>
        <dbReference type="SAM" id="Phobius"/>
    </source>
</evidence>
<sequence>MGDAAMNVAASGGGGQRVVKEGWLQKRGTTEQSHNIYIRLARLLRSGAPNPSPSDRVFPPSRDDLRLLCCVLLFLMTERQDETIFHGDLGEKDEKNRVPLDTVSVCTLIASFDRCARQILYVAARLASEKHSQQQPTQMQHSSSSEDVDMESSGGGRSDSCGSVGVVSSDVDGGSIDELSAKFSVQGTSSSKSTGKKKVVRWYSILSGFVVNFIAIIYRKAVPAKAKIANYTWQGASQWAMDFPF</sequence>
<feature type="transmembrane region" description="Helical" evidence="2">
    <location>
        <begin position="200"/>
        <end position="218"/>
    </location>
</feature>
<comment type="caution">
    <text evidence="3">The sequence shown here is derived from an EMBL/GenBank/DDBJ whole genome shotgun (WGS) entry which is preliminary data.</text>
</comment>
<reference evidence="3" key="1">
    <citation type="submission" date="2019-11" db="EMBL/GenBank/DDBJ databases">
        <title>The nuclear and mitochondrial genomes of Frieseomelitta varia - a highly eusocial stingless bee (Meliponini) with a permanently sterile worker caste.</title>
        <authorList>
            <person name="Freitas F.C.P."/>
            <person name="Lourenco A.P."/>
            <person name="Nunes F.M.F."/>
            <person name="Paschoal A.R."/>
            <person name="Abreu F.C.P."/>
            <person name="Barbin F.O."/>
            <person name="Bataglia L."/>
            <person name="Cardoso-Junior C.A.M."/>
            <person name="Cervoni M.S."/>
            <person name="Silva S.R."/>
            <person name="Dalarmi F."/>
            <person name="Del Lama M.A."/>
            <person name="Depintor T.S."/>
            <person name="Ferreira K.M."/>
            <person name="Goria P.S."/>
            <person name="Jaskot M.C."/>
            <person name="Lago D.C."/>
            <person name="Luna-Lucena D."/>
            <person name="Moda L.M."/>
            <person name="Nascimento L."/>
            <person name="Pedrino M."/>
            <person name="Rabico F.O."/>
            <person name="Sanches F.C."/>
            <person name="Santos D.E."/>
            <person name="Santos C.G."/>
            <person name="Vieira J."/>
            <person name="Lopes T.F."/>
            <person name="Barchuk A.R."/>
            <person name="Hartfelder K."/>
            <person name="Simoes Z.L.P."/>
            <person name="Bitondi M.M.G."/>
            <person name="Pinheiro D.G."/>
        </authorList>
    </citation>
    <scope>NUCLEOTIDE SEQUENCE</scope>
    <source>
        <strain evidence="3">USP_RPSP 00005682</strain>
        <tissue evidence="3">Whole individual</tissue>
    </source>
</reference>
<dbReference type="AlphaFoldDB" id="A0A833RVP2"/>
<feature type="region of interest" description="Disordered" evidence="1">
    <location>
        <begin position="131"/>
        <end position="162"/>
    </location>
</feature>
<gene>
    <name evidence="3" type="ORF">E2986_11620</name>
</gene>
<keyword evidence="2" id="KW-0812">Transmembrane</keyword>
<evidence type="ECO:0000256" key="1">
    <source>
        <dbReference type="SAM" id="MobiDB-lite"/>
    </source>
</evidence>
<dbReference type="Proteomes" id="UP000655588">
    <property type="component" value="Unassembled WGS sequence"/>
</dbReference>